<feature type="compositionally biased region" description="Acidic residues" evidence="1">
    <location>
        <begin position="340"/>
        <end position="349"/>
    </location>
</feature>
<evidence type="ECO:0000313" key="3">
    <source>
        <dbReference type="Proteomes" id="UP001148614"/>
    </source>
</evidence>
<evidence type="ECO:0000313" key="2">
    <source>
        <dbReference type="EMBL" id="KAJ3564346.1"/>
    </source>
</evidence>
<reference evidence="2" key="1">
    <citation type="submission" date="2022-07" db="EMBL/GenBank/DDBJ databases">
        <title>Genome Sequence of Xylaria arbuscula.</title>
        <authorList>
            <person name="Buettner E."/>
        </authorList>
    </citation>
    <scope>NUCLEOTIDE SEQUENCE</scope>
    <source>
        <strain evidence="2">VT107</strain>
    </source>
</reference>
<dbReference type="Proteomes" id="UP001148614">
    <property type="component" value="Unassembled WGS sequence"/>
</dbReference>
<gene>
    <name evidence="2" type="ORF">NPX13_g7879</name>
</gene>
<dbReference type="EMBL" id="JANPWZ010001628">
    <property type="protein sequence ID" value="KAJ3564346.1"/>
    <property type="molecule type" value="Genomic_DNA"/>
</dbReference>
<proteinExistence type="predicted"/>
<keyword evidence="3" id="KW-1185">Reference proteome</keyword>
<organism evidence="2 3">
    <name type="scientific">Xylaria arbuscula</name>
    <dbReference type="NCBI Taxonomy" id="114810"/>
    <lineage>
        <taxon>Eukaryota</taxon>
        <taxon>Fungi</taxon>
        <taxon>Dikarya</taxon>
        <taxon>Ascomycota</taxon>
        <taxon>Pezizomycotina</taxon>
        <taxon>Sordariomycetes</taxon>
        <taxon>Xylariomycetidae</taxon>
        <taxon>Xylariales</taxon>
        <taxon>Xylariaceae</taxon>
        <taxon>Xylaria</taxon>
    </lineage>
</organism>
<sequence length="717" mass="75306">MSYSSRLDSLPIAECEIRDRPGVKRQTAGIGGTNAPPVLPDSIKEENAETTEATDLIRCRGQHFITMDLVRGFRCDSRALRDRLGERRQLRHLTDELPPRLVDQWAPIVAGASCGFASPWTVTKPVTDGLPDVAPGTDSGALSNPVLFKIDPAMDVVVEHGTRHGDRLDGYDNLLGTTPVWTWLDCADGALGENVRVVMIPDSVTVISLQVVSIETGGVDDGSVTTVVVPANMRVVSLHVVSIDVGGGGTSDVDDGRSEVKVTTIVVPDCVIVVSLHVVSQMKIVLSSSDDEPMGLEILGNTGLWVAGIVPDTTVDPKGSCEEIPTDVEELDGGSMADVDGAEDAPLDDAPERADDGPVAFSMPVDGVTTEPVKEEGIDVPELGVSPGLVLAPVPTDKALVEPLNVSAAVLADVIVCPGEEEFSLTMLLIGFVPSADEEFPGKPEDIGNGMVRLPLKLVTASADDVLFDTVDEVGPVPGVDTPPEADSGLLPDETEDTAPDDVGREPGEVRVGSELIVVFPGVSPVLYDEDGTEITVELDVARDGFEVDGALPAPGPAPAPPAPVPVTTTLPEVNTVSDTMDTVLLGVVELLRIVLLPYPELVSGVIDRVPFEIGPDVVKAVGAVVAIDVGSSVDNVAPVLLVSMADVSVFLVAVAVRGEVVNTNADDETVVLASVLLAAAPELTPELGDPRRVAVGIARHTCNVRHGIWRRGRRLY</sequence>
<feature type="region of interest" description="Disordered" evidence="1">
    <location>
        <begin position="331"/>
        <end position="365"/>
    </location>
</feature>
<feature type="region of interest" description="Disordered" evidence="1">
    <location>
        <begin position="475"/>
        <end position="507"/>
    </location>
</feature>
<comment type="caution">
    <text evidence="2">The sequence shown here is derived from an EMBL/GenBank/DDBJ whole genome shotgun (WGS) entry which is preliminary data.</text>
</comment>
<dbReference type="AlphaFoldDB" id="A0A9W8TKD0"/>
<evidence type="ECO:0000256" key="1">
    <source>
        <dbReference type="SAM" id="MobiDB-lite"/>
    </source>
</evidence>
<accession>A0A9W8TKD0</accession>
<protein>
    <submittedName>
        <fullName evidence="2">Uncharacterized protein</fullName>
    </submittedName>
</protein>
<name>A0A9W8TKD0_9PEZI</name>